<sequence>MLLRSFFEKPKIKNQRSSLLVAISEFNDVSAHENARIELNQD</sequence>
<gene>
    <name evidence="1" type="ORF">SR1949_53100</name>
</gene>
<name>A0A480A8B3_9CYAN</name>
<dbReference type="Proteomes" id="UP000300142">
    <property type="component" value="Unassembled WGS sequence"/>
</dbReference>
<dbReference type="AlphaFoldDB" id="A0A480A8B3"/>
<accession>A0A480A8B3</accession>
<organism evidence="1 2">
    <name type="scientific">Sphaerospermopsis reniformis</name>
    <dbReference type="NCBI Taxonomy" id="531300"/>
    <lineage>
        <taxon>Bacteria</taxon>
        <taxon>Bacillati</taxon>
        <taxon>Cyanobacteriota</taxon>
        <taxon>Cyanophyceae</taxon>
        <taxon>Nostocales</taxon>
        <taxon>Aphanizomenonaceae</taxon>
        <taxon>Sphaerospermopsis</taxon>
    </lineage>
</organism>
<reference evidence="2" key="1">
    <citation type="submission" date="2019-02" db="EMBL/GenBank/DDBJ databases">
        <title>Draft genome sequence of Sphaerospermopsis reniformis NIES-1949.</title>
        <authorList>
            <person name="Yamaguchi H."/>
            <person name="Suzuki S."/>
            <person name="Kawachi M."/>
        </authorList>
    </citation>
    <scope>NUCLEOTIDE SEQUENCE [LARGE SCALE GENOMIC DNA]</scope>
    <source>
        <strain evidence="2">NIES-1949</strain>
    </source>
</reference>
<comment type="caution">
    <text evidence="1">The sequence shown here is derived from an EMBL/GenBank/DDBJ whole genome shotgun (WGS) entry which is preliminary data.</text>
</comment>
<dbReference type="EMBL" id="BJCE01000447">
    <property type="protein sequence ID" value="GCL40176.1"/>
    <property type="molecule type" value="Genomic_DNA"/>
</dbReference>
<protein>
    <submittedName>
        <fullName evidence="1">Uncharacterized protein</fullName>
    </submittedName>
</protein>
<proteinExistence type="predicted"/>
<evidence type="ECO:0000313" key="2">
    <source>
        <dbReference type="Proteomes" id="UP000300142"/>
    </source>
</evidence>
<keyword evidence="2" id="KW-1185">Reference proteome</keyword>
<evidence type="ECO:0000313" key="1">
    <source>
        <dbReference type="EMBL" id="GCL40176.1"/>
    </source>
</evidence>